<protein>
    <submittedName>
        <fullName evidence="1">Uncharacterized protein</fullName>
    </submittedName>
</protein>
<evidence type="ECO:0000313" key="1">
    <source>
        <dbReference type="EMBL" id="KYM85160.1"/>
    </source>
</evidence>
<dbReference type="Proteomes" id="UP000078540">
    <property type="component" value="Unassembled WGS sequence"/>
</dbReference>
<organism evidence="1 2">
    <name type="scientific">Atta colombica</name>
    <dbReference type="NCBI Taxonomy" id="520822"/>
    <lineage>
        <taxon>Eukaryota</taxon>
        <taxon>Metazoa</taxon>
        <taxon>Ecdysozoa</taxon>
        <taxon>Arthropoda</taxon>
        <taxon>Hexapoda</taxon>
        <taxon>Insecta</taxon>
        <taxon>Pterygota</taxon>
        <taxon>Neoptera</taxon>
        <taxon>Endopterygota</taxon>
        <taxon>Hymenoptera</taxon>
        <taxon>Apocrita</taxon>
        <taxon>Aculeata</taxon>
        <taxon>Formicoidea</taxon>
        <taxon>Formicidae</taxon>
        <taxon>Myrmicinae</taxon>
        <taxon>Atta</taxon>
    </lineage>
</organism>
<keyword evidence="2" id="KW-1185">Reference proteome</keyword>
<name>A0A195BKM4_9HYME</name>
<proteinExistence type="predicted"/>
<sequence length="95" mass="11237">MRVTSSFLAWLIVTEYYVPVSRVRESLCRTLEAINDGYWKRALPTRHSTRDNRKFPTEVFEILLFNDLFNHCKSGRSGKRKFLVSRISCDFTETK</sequence>
<dbReference type="AlphaFoldDB" id="A0A195BKM4"/>
<dbReference type="EMBL" id="KQ976455">
    <property type="protein sequence ID" value="KYM85160.1"/>
    <property type="molecule type" value="Genomic_DNA"/>
</dbReference>
<reference evidence="1 2" key="1">
    <citation type="submission" date="2015-09" db="EMBL/GenBank/DDBJ databases">
        <title>Atta colombica WGS genome.</title>
        <authorList>
            <person name="Nygaard S."/>
            <person name="Hu H."/>
            <person name="Boomsma J."/>
            <person name="Zhang G."/>
        </authorList>
    </citation>
    <scope>NUCLEOTIDE SEQUENCE [LARGE SCALE GENOMIC DNA]</scope>
    <source>
        <strain evidence="1">Treedump-2</strain>
        <tissue evidence="1">Whole body</tissue>
    </source>
</reference>
<accession>A0A195BKM4</accession>
<gene>
    <name evidence="1" type="ORF">ALC53_04948</name>
</gene>
<evidence type="ECO:0000313" key="2">
    <source>
        <dbReference type="Proteomes" id="UP000078540"/>
    </source>
</evidence>